<dbReference type="Gene3D" id="1.25.40.10">
    <property type="entry name" value="Tetratricopeptide repeat domain"/>
    <property type="match status" value="2"/>
</dbReference>
<dbReference type="PRINTS" id="PR00364">
    <property type="entry name" value="DISEASERSIST"/>
</dbReference>
<keyword evidence="2" id="KW-1133">Transmembrane helix</keyword>
<evidence type="ECO:0000256" key="2">
    <source>
        <dbReference type="SAM" id="Phobius"/>
    </source>
</evidence>
<dbReference type="Pfam" id="PF13424">
    <property type="entry name" value="TPR_12"/>
    <property type="match status" value="2"/>
</dbReference>
<dbReference type="Pfam" id="PF13374">
    <property type="entry name" value="TPR_10"/>
    <property type="match status" value="1"/>
</dbReference>
<dbReference type="Proteomes" id="UP000262538">
    <property type="component" value="Unassembled WGS sequence"/>
</dbReference>
<dbReference type="InterPro" id="IPR053137">
    <property type="entry name" value="NLR-like"/>
</dbReference>
<feature type="transmembrane region" description="Helical" evidence="2">
    <location>
        <begin position="35"/>
        <end position="54"/>
    </location>
</feature>
<proteinExistence type="predicted"/>
<protein>
    <submittedName>
        <fullName evidence="3">Tetratricopeptide repeat protein</fullName>
    </submittedName>
</protein>
<keyword evidence="4" id="KW-1185">Reference proteome</keyword>
<comment type="caution">
    <text evidence="3">The sequence shown here is derived from an EMBL/GenBank/DDBJ whole genome shotgun (WGS) entry which is preliminary data.</text>
</comment>
<dbReference type="Gene3D" id="3.40.50.300">
    <property type="entry name" value="P-loop containing nucleotide triphosphate hydrolases"/>
    <property type="match status" value="1"/>
</dbReference>
<accession>A0ABX9LDC2</accession>
<sequence length="784" mass="85160">MSAPNRPSLSPYQMRGDLKALTTPSAYDRCMDWDAIGAIASIVGIPVAVVAGFIQLRIESPRKRTEKAVAAPAERDHSAHVAEPPAASIHPPLGRLPSHVHGRAEILDQLGRGITSGSGRIQVIAGLGGVGKTTLALKLAEDSRNRFSAVWWVNGADRVTFMTSMLGIAQHELNVPEPAVREAMSGRRNAADLFWNAIERTPVDGGRLLIIDNADDPQSVLTMAGDQVADGTGWIRVSRNCFVVVTSRDRAPTTWGRLCELHLLGPLSPDAAADLLMDLVPGDDDRAAALAVGHRLFGLPLALHLAGIHISAKSSRHRTFNAYLDALYGDFASTVREQPVTPVRQGANDRHMITRTWELSLSTLADQGIEHARAAAGTLAELAGGQVVPMEMLRAELPARGGRGPRTPAIDAAALEGLDRTGLVDWSSPSEPRGIRMHDLVATTIRRQTPAPRRQSRSPWNTALHMLTAAAEALDFRLPGHWPVWRLLVAHFEALLSTSATQPKRDQRRLLELAPRLVAMLRLSNAWQEAERLGEVAIAAAGKLERSGAIVVGVQHNLATILQCRGLYRESEHLLRDVLRKREKILGRHHRETAHTRGNLAIVLSLQGRHGEALSIMKRDFRDRMRLLGPEHPDTLRAGLNLADTLLESGDLDAAEQLMRDTLMAQERTLGSTYPDTLISRHNLARLLHVRGDFAAAAGAYRDVQGPMEEVLGVSHEVTLGNLHHWGVLLSDQGQQAAAVHLLEQVLDSRRQALGPDHPDTQETAKALLAAGDLPSCGGSAESR</sequence>
<keyword evidence="2" id="KW-0812">Transmembrane</keyword>
<reference evidence="3 4" key="1">
    <citation type="submission" date="2018-08" db="EMBL/GenBank/DDBJ databases">
        <title>Microbispora. triticiradicis sp. nov., a novel actinomycete isolated from the root of wheat (Triticum aestivum L.)).</title>
        <authorList>
            <person name="Han C."/>
        </authorList>
    </citation>
    <scope>NUCLEOTIDE SEQUENCE [LARGE SCALE GENOMIC DNA]</scope>
    <source>
        <strain evidence="3 4">NEAU-HRDPA2-9</strain>
    </source>
</reference>
<keyword evidence="2" id="KW-0472">Membrane</keyword>
<dbReference type="PANTHER" id="PTHR46082">
    <property type="entry name" value="ATP/GTP-BINDING PROTEIN-RELATED"/>
    <property type="match status" value="1"/>
</dbReference>
<evidence type="ECO:0000313" key="3">
    <source>
        <dbReference type="EMBL" id="RGA01974.1"/>
    </source>
</evidence>
<dbReference type="InterPro" id="IPR027417">
    <property type="entry name" value="P-loop_NTPase"/>
</dbReference>
<dbReference type="SUPFAM" id="SSF48452">
    <property type="entry name" value="TPR-like"/>
    <property type="match status" value="2"/>
</dbReference>
<gene>
    <name evidence="3" type="ORF">DI270_026810</name>
</gene>
<dbReference type="InterPro" id="IPR011990">
    <property type="entry name" value="TPR-like_helical_dom_sf"/>
</dbReference>
<organism evidence="3 4">
    <name type="scientific">Microbispora triticiradicis</name>
    <dbReference type="NCBI Taxonomy" id="2200763"/>
    <lineage>
        <taxon>Bacteria</taxon>
        <taxon>Bacillati</taxon>
        <taxon>Actinomycetota</taxon>
        <taxon>Actinomycetes</taxon>
        <taxon>Streptosporangiales</taxon>
        <taxon>Streptosporangiaceae</taxon>
        <taxon>Microbispora</taxon>
    </lineage>
</organism>
<evidence type="ECO:0000256" key="1">
    <source>
        <dbReference type="SAM" id="MobiDB-lite"/>
    </source>
</evidence>
<name>A0ABX9LDC2_9ACTN</name>
<feature type="region of interest" description="Disordered" evidence="1">
    <location>
        <begin position="67"/>
        <end position="94"/>
    </location>
</feature>
<evidence type="ECO:0000313" key="4">
    <source>
        <dbReference type="Proteomes" id="UP000262538"/>
    </source>
</evidence>
<dbReference type="EMBL" id="QFZU02000148">
    <property type="protein sequence ID" value="RGA01974.1"/>
    <property type="molecule type" value="Genomic_DNA"/>
</dbReference>
<feature type="compositionally biased region" description="Basic and acidic residues" evidence="1">
    <location>
        <begin position="67"/>
        <end position="80"/>
    </location>
</feature>
<dbReference type="SUPFAM" id="SSF52540">
    <property type="entry name" value="P-loop containing nucleoside triphosphate hydrolases"/>
    <property type="match status" value="1"/>
</dbReference>
<dbReference type="PANTHER" id="PTHR46082:SF6">
    <property type="entry name" value="AAA+ ATPASE DOMAIN-CONTAINING PROTEIN-RELATED"/>
    <property type="match status" value="1"/>
</dbReference>